<feature type="compositionally biased region" description="Polar residues" evidence="3">
    <location>
        <begin position="233"/>
        <end position="251"/>
    </location>
</feature>
<keyword evidence="2" id="KW-0677">Repeat</keyword>
<dbReference type="NCBIfam" id="TIGR03715">
    <property type="entry name" value="KxYKxGKxW"/>
    <property type="match status" value="1"/>
</dbReference>
<evidence type="ECO:0000259" key="4">
    <source>
        <dbReference type="Pfam" id="PF06458"/>
    </source>
</evidence>
<evidence type="ECO:0000256" key="3">
    <source>
        <dbReference type="SAM" id="MobiDB-lite"/>
    </source>
</evidence>
<feature type="domain" description="MucBP" evidence="4">
    <location>
        <begin position="1778"/>
        <end position="1841"/>
    </location>
</feature>
<dbReference type="InterPro" id="IPR006626">
    <property type="entry name" value="PbH1"/>
</dbReference>
<dbReference type="InterPro" id="IPR009459">
    <property type="entry name" value="MucBP_dom"/>
</dbReference>
<feature type="domain" description="MucBP" evidence="4">
    <location>
        <begin position="2712"/>
        <end position="2774"/>
    </location>
</feature>
<proteinExistence type="predicted"/>
<feature type="region of interest" description="Disordered" evidence="3">
    <location>
        <begin position="1235"/>
        <end position="1255"/>
    </location>
</feature>
<feature type="domain" description="MucBP" evidence="4">
    <location>
        <begin position="2244"/>
        <end position="2307"/>
    </location>
</feature>
<gene>
    <name evidence="6" type="ORF">YK48G_06080</name>
</gene>
<organism evidence="6 7">
    <name type="scientific">Lentilactobacillus fungorum</name>
    <dbReference type="NCBI Taxonomy" id="2201250"/>
    <lineage>
        <taxon>Bacteria</taxon>
        <taxon>Bacillati</taxon>
        <taxon>Bacillota</taxon>
        <taxon>Bacilli</taxon>
        <taxon>Lactobacillales</taxon>
        <taxon>Lactobacillaceae</taxon>
        <taxon>Lentilactobacillus</taxon>
    </lineage>
</organism>
<feature type="domain" description="MucBP" evidence="4">
    <location>
        <begin position="1933"/>
        <end position="1996"/>
    </location>
</feature>
<dbReference type="Proteomes" id="UP000604765">
    <property type="component" value="Unassembled WGS sequence"/>
</dbReference>
<feature type="region of interest" description="Disordered" evidence="3">
    <location>
        <begin position="1705"/>
        <end position="1724"/>
    </location>
</feature>
<feature type="domain" description="MucBP" evidence="4">
    <location>
        <begin position="1000"/>
        <end position="1063"/>
    </location>
</feature>
<dbReference type="SMART" id="SM00710">
    <property type="entry name" value="PbH1"/>
    <property type="match status" value="9"/>
</dbReference>
<evidence type="ECO:0000313" key="6">
    <source>
        <dbReference type="EMBL" id="GHP13183.1"/>
    </source>
</evidence>
<evidence type="ECO:0000259" key="5">
    <source>
        <dbReference type="Pfam" id="PF19087"/>
    </source>
</evidence>
<feature type="domain" description="MucBP" evidence="4">
    <location>
        <begin position="1467"/>
        <end position="1530"/>
    </location>
</feature>
<keyword evidence="1" id="KW-0732">Signal</keyword>
<feature type="domain" description="MucBP" evidence="4">
    <location>
        <begin position="2555"/>
        <end position="2618"/>
    </location>
</feature>
<feature type="compositionally biased region" description="Low complexity" evidence="3">
    <location>
        <begin position="60"/>
        <end position="103"/>
    </location>
</feature>
<feature type="domain" description="MucBP" evidence="4">
    <location>
        <begin position="2399"/>
        <end position="2462"/>
    </location>
</feature>
<evidence type="ECO:0000256" key="2">
    <source>
        <dbReference type="ARBA" id="ARBA00022737"/>
    </source>
</evidence>
<reference evidence="6 7" key="1">
    <citation type="journal article" date="2021" name="Int. J. Syst. Evol. Microbiol.">
        <title>Lentilactobacillus fungorum sp. nov., isolated from spent mushroom substrates.</title>
        <authorList>
            <person name="Tohno M."/>
            <person name="Tanizawa Y."/>
            <person name="Kojima Y."/>
            <person name="Sakamoto M."/>
            <person name="Ohkuma M."/>
            <person name="Kobayashi H."/>
        </authorList>
    </citation>
    <scope>NUCLEOTIDE SEQUENCE [LARGE SCALE GENOMIC DNA]</scope>
    <source>
        <strain evidence="6 7">YK48G</strain>
    </source>
</reference>
<protein>
    <submittedName>
        <fullName evidence="6">Uncharacterized protein</fullName>
    </submittedName>
</protein>
<feature type="domain" description="MucBP" evidence="4">
    <location>
        <begin position="1311"/>
        <end position="1374"/>
    </location>
</feature>
<accession>A0ABQ3VWX6</accession>
<dbReference type="InterPro" id="IPR022263">
    <property type="entry name" value="KxYKxGKxW"/>
</dbReference>
<dbReference type="Pfam" id="PF06458">
    <property type="entry name" value="MucBP"/>
    <property type="match status" value="15"/>
</dbReference>
<comment type="caution">
    <text evidence="6">The sequence shown here is derived from an EMBL/GenBank/DDBJ whole genome shotgun (WGS) entry which is preliminary data.</text>
</comment>
<feature type="compositionally biased region" description="Polar residues" evidence="3">
    <location>
        <begin position="209"/>
        <end position="222"/>
    </location>
</feature>
<dbReference type="RefSeq" id="WP_203629238.1">
    <property type="nucleotide sequence ID" value="NZ_BNJR01000007.1"/>
</dbReference>
<feature type="compositionally biased region" description="Polar residues" evidence="3">
    <location>
        <begin position="110"/>
        <end position="124"/>
    </location>
</feature>
<feature type="domain" description="MucBP" evidence="4">
    <location>
        <begin position="1155"/>
        <end position="1218"/>
    </location>
</feature>
<feature type="domain" description="MucBP" evidence="4">
    <location>
        <begin position="2089"/>
        <end position="2151"/>
    </location>
</feature>
<feature type="compositionally biased region" description="Low complexity" evidence="3">
    <location>
        <begin position="127"/>
        <end position="163"/>
    </location>
</feature>
<feature type="domain" description="MucBP" evidence="4">
    <location>
        <begin position="2468"/>
        <end position="2525"/>
    </location>
</feature>
<dbReference type="Pfam" id="PF19087">
    <property type="entry name" value="DUF5776"/>
    <property type="match status" value="1"/>
</dbReference>
<feature type="domain" description="MucBP" evidence="4">
    <location>
        <begin position="2867"/>
        <end position="2932"/>
    </location>
</feature>
<feature type="domain" description="MucBP" evidence="4">
    <location>
        <begin position="1622"/>
        <end position="1685"/>
    </location>
</feature>
<keyword evidence="7" id="KW-1185">Reference proteome</keyword>
<dbReference type="Gene3D" id="3.10.20.320">
    <property type="entry name" value="Putative peptidoglycan bound protein (lpxtg motif)"/>
    <property type="match status" value="24"/>
</dbReference>
<name>A0ABQ3VWX6_9LACO</name>
<sequence>MNKLSKTREEKVHYKMYKAGKHWLFAGLATISLGIGLGLSDGNAKANTADTISATEAVTANGGSAADQGSDAQSQAVSSTSTSSTQPDKMSASSADSNVAVSSPDEAKEATSTAVQPESAQSKPEPTATLSTAATTQAKSTGALTASSQSASMTSQAPAQSTAVPSATADSKAAATPHSISSSEKQSQAAQLTTSDAPTAKGAVAAQPAEQTTDTATAAKETSQPEDQKAEKPTSTAKVDQKTAAQPTQVSDKVNAAMADELVNQNADQVDQQADLDMDQLATKGTTAKVSAKLQPKLAGTAMNKMMFAAAAPVEIVKSGNWGTSKWEFDSTGTLTIHQGQLSSVTNTNNPLKDFAADIKKIMIDTGTTAPVDSSYLFSQPDGSGLPNVTYIQGENLITKNTTNFARMFQNDQRLVSVDVSKWDVRKAVMPTSYPDDQHLGAMYQMFDGASSLTSLDLTGWDTFSFKTAGAFGWTAMQEMLRGTTNLWKITVGPKTFLASNKDLAGSNAIPDAPGKYQQIVDPLTNLLYGSTNAQWQLVGTGTDHHPQGPMMTATALQDKINDGDYTQPITFVWAQTQLEAATVNFIRSLDGVKLSSASTTGPVGTQLALTQLNTSSGVEKGSRLGSPFVTANLPKGYHLTPDIRTSDKQPTALTYGTDKTINVYVESDVPYYKAVTVNKYEMDDNGQPTNITLGAFDIFAFAGDVITIKYNDPRWSTASFGFEVIPQADVVYTVPGTQTPSKPVPLYFKKIDVSTITVNYVNTKTGETIGTSKPIGKRYDTIDLTANSDRLAIPVGYHYSTTPTELGGRTQPTSLDLEPTLQTATVYVSPNEIKTTDTGAITVHYYLADSTTKVQADRKVGGFVGETVTISAQDADQTVAGYTLVPNQPAKSVTLDGQPKEATFYYTANDQKNITITYLDGDSGNSIGTSQPDGRTGETLQLGSDSAKVVIPAGYYYATAGELTGDQKQPSDLTWTTTPQTTNVYVIGNPVKAGDPNAVTVHYYLENTTQSVKADDSLGGKIGGQVTVNPATIAGYRLVDGQTAKAVTLTAENDQTVTFFYQADEQKTITVSYVDTNTNKEIGNSVPTGHTNEKLDLGSTSDQISIPAGYHYATPAELQAGQTQPTALTWTTDQQATKVYVVGNEVKPGDQNAVTVHYYLANTTQSLKADESVGGVVGIPVTIDPAEIKGYTGIAGQAAKTLTLAAAAGQIVTFYYTADDQNNITVSYVDPKTGDQIGDNQTPAGHTGEKLDLGKGSQQMTIPAGYHYATPEELPQGTQQPTALTWTTNQQATKVYVVGNPVKSGDVNAVTVHYYLDQTTTSLKADDSVGGIVGESVTVSPAEIKGYTLVAGQTAQTVKLDAQNGQTRTFYYQADAQTNITVIYVDPNGNQQVGNPQKPAGHTGEELDLGKDSQQLTIPAGYHYATPAELPSGVGQPENPKWTTADQTTQVYVIGNEVKPTDPNAITVHYYVENTTKALKADDLFGGQIGTPVTVSPAEIKGYTLVAGQTAQTIMLDVQKGQSVSFYYRADAQSNITIHYVDTDTGKSIGTSNPAGHTDGKLDLSAAGSQLEVPAGYHYATPAELKESQTQPTALTWTTDQQDTNVYITGNVVESGDTNAITVHHYLANTTTPLATDDSLGGKVGGQVTISPATIKGYTLVDGQKAQMVTLKATAGQTVTFYYQADVQTNITVTLVDTNTSTKVGDGQKPAGHTGETLDLGTDSKQINIPAGYHYATPAELPAGTNQPGELTWTTTDQATTVYVIGNKVESGDVNAVTVHHYLVNTTTSLKADESLGGRVGGEVTASPANIAGYTAIAGQAAKILTLDAKTGQTVVFYYQANDQNNIMVSYVDTATGKEVTTSVPTGHTGEKLDLGKDSAQLDMPAGYHYATPEELQGDQKQPEQLTWTTDQQAAKVYVVGDPVKSGDVNAITVHYYLNGTTKALKADDSIGGVVGSPVTISPAVINGYTLVNGQTAQTLTLKVQDGQTVTFYYTADSQSNITVTYVDPKTGQQIGNLQTPTGHTGETLDLGNGSDKLDMPAGYHYATPEELKDGKQQPSDLTWTTDQQTTQVYVVGNEVHAGDTNAVTVHYYLAGTTKALKADESFGGIVGDSVTISPAAIKGYTLTAGQGAQKLVLDAAKGQVVTFYYDADEQNNITIHYVDTDTGKAIGTSTPTGHTDEQLDLSTDGGQLAVPAGYHYATPTELITSQKQPSGLTWTTDRQDTTVYITGNDVKPGDVNAITVHHYLENTTTALQADQSLGGKVGGEVVVSPATISGYELVAGQAARTVTLAAENGQTVTFYYRAVGQNNITVSYVDVATGSEIGSNQPAGHTGEKLDLGADSSQITIPAGYHYATPTELKAGSQQPSDLTWTTAEQTANVYVVGNDVHSGDANAVMVHYYAEGTTKGLKADDSIGGVVGSPVTINPAVINGYKLIDGQSAQTVILDVVKGQTVTYRYQAEAQKTITVNYLDPVTGNQIGDSQTPSGHTGEKLNVGKDSDQLTIPAGYHYATPAELPVGIQQPDNPTWTPDQQTTNVYVVGNDVKPGDVNAVTVHYYLAGTTKALKADESFGGKVGSPTTINPAVIDGYTVVGDQAAKKIILDAQTGQVLTFYYTANPQHNITVKLVDLTTGNEIGGSQKPAGHTGEKLDLDSDSQQIEMPAGYHYATSNELTAGKQQPDDLTWTTADQETQVYIVGNDVKPADANAVVVHHYLAGTTQSLKEDDVYGGKVGSPVTVKPAKLVGYTLVAGQQAQTVTLQDKVGHQLTFYYQSDQQNNITVTYIDPQTGDVIGDSQTPAGHTGESLDLGSDSQQIEIPAGYHYATPEELKDGQKQPDDLTWKMTAQVTQIYVVGNQVNPNDANAVVVHYYEKGTTTPVKPDSHIGGVVGQTVTVDPNNLSVPGYTLVAGQTPQSWQLTAKDGHEFVFYYTKNSGPTGQVTATTSRPVKDVEITSSVQTAPTQETAQRKPATQQKVKKGQAVYAVKKIYLYKDKNFTKKGRIAVYAGKHRTQRPMFVVIGYDYSKNGNLRYKVRDVNHLSKTNNLVGYITARWAYVRPVYYQGRHKTLTVINPRGVTAYKNKDLTGKVKNYKQGTVLHVKQIVHHNLTTRYVLENGQYITGNRKLVMMGNHKLPRYLKAKHTINRYQDANLSKQTNKRLYKGTKVKIQAYDYSRANDVTKTGTLRYQIAGGYVTGNSKLVKAYD</sequence>
<evidence type="ECO:0000313" key="7">
    <source>
        <dbReference type="Proteomes" id="UP000604765"/>
    </source>
</evidence>
<feature type="domain" description="MucBP" evidence="4">
    <location>
        <begin position="842"/>
        <end position="908"/>
    </location>
</feature>
<evidence type="ECO:0000256" key="1">
    <source>
        <dbReference type="ARBA" id="ARBA00022729"/>
    </source>
</evidence>
<dbReference type="EMBL" id="BNJR01000007">
    <property type="protein sequence ID" value="GHP13183.1"/>
    <property type="molecule type" value="Genomic_DNA"/>
</dbReference>
<dbReference type="InterPro" id="IPR011889">
    <property type="entry name" value="Liste_lipo_26"/>
</dbReference>
<dbReference type="Pfam" id="PF19258">
    <property type="entry name" value="KxYKxGKxW_sig"/>
    <property type="match status" value="1"/>
</dbReference>
<feature type="compositionally biased region" description="Polar residues" evidence="3">
    <location>
        <begin position="178"/>
        <end position="197"/>
    </location>
</feature>
<feature type="region of interest" description="Disordered" evidence="3">
    <location>
        <begin position="60"/>
        <end position="251"/>
    </location>
</feature>
<dbReference type="NCBIfam" id="TIGR02167">
    <property type="entry name" value="Liste_lipo_26"/>
    <property type="match status" value="1"/>
</dbReference>
<dbReference type="InterPro" id="IPR044081">
    <property type="entry name" value="DUF5776"/>
</dbReference>
<feature type="domain" description="DUF5776" evidence="5">
    <location>
        <begin position="3061"/>
        <end position="3127"/>
    </location>
</feature>